<name>E8KF55_9PAST</name>
<keyword evidence="3" id="KW-1185">Reference proteome</keyword>
<organism evidence="2 3">
    <name type="scientific">Actinobacillus ureae ATCC 25976</name>
    <dbReference type="NCBI Taxonomy" id="887324"/>
    <lineage>
        <taxon>Bacteria</taxon>
        <taxon>Pseudomonadati</taxon>
        <taxon>Pseudomonadota</taxon>
        <taxon>Gammaproteobacteria</taxon>
        <taxon>Pasteurellales</taxon>
        <taxon>Pasteurellaceae</taxon>
        <taxon>Actinobacillus</taxon>
    </lineage>
</organism>
<dbReference type="HOGENOM" id="CLU_2614071_0_0_6"/>
<feature type="transmembrane region" description="Helical" evidence="1">
    <location>
        <begin position="53"/>
        <end position="76"/>
    </location>
</feature>
<keyword evidence="1" id="KW-0472">Membrane</keyword>
<evidence type="ECO:0000313" key="2">
    <source>
        <dbReference type="EMBL" id="EFX92482.1"/>
    </source>
</evidence>
<protein>
    <submittedName>
        <fullName evidence="2">Uncharacterized protein</fullName>
    </submittedName>
</protein>
<sequence>MEGKLRKNNELAGMDGLEDADKAEGCNSKFGSNVVSAREADINFEILGYMCAYFAKTLSTICVDAVCLVNVLIIVISL</sequence>
<dbReference type="Proteomes" id="UP000005467">
    <property type="component" value="Unassembled WGS sequence"/>
</dbReference>
<accession>E8KF55</accession>
<keyword evidence="1" id="KW-1133">Transmembrane helix</keyword>
<evidence type="ECO:0000313" key="3">
    <source>
        <dbReference type="Proteomes" id="UP000005467"/>
    </source>
</evidence>
<keyword evidence="1" id="KW-0812">Transmembrane</keyword>
<evidence type="ECO:0000256" key="1">
    <source>
        <dbReference type="SAM" id="Phobius"/>
    </source>
</evidence>
<dbReference type="EMBL" id="AEVG01000032">
    <property type="protein sequence ID" value="EFX92482.1"/>
    <property type="molecule type" value="Genomic_DNA"/>
</dbReference>
<dbReference type="AlphaFoldDB" id="E8KF55"/>
<reference evidence="2 3" key="1">
    <citation type="submission" date="2011-01" db="EMBL/GenBank/DDBJ databases">
        <authorList>
            <person name="Muzny D."/>
            <person name="Qin X."/>
            <person name="Deng J."/>
            <person name="Jiang H."/>
            <person name="Liu Y."/>
            <person name="Qu J."/>
            <person name="Song X.-Z."/>
            <person name="Zhang L."/>
            <person name="Thornton R."/>
            <person name="Coyle M."/>
            <person name="Francisco L."/>
            <person name="Jackson L."/>
            <person name="Javaid M."/>
            <person name="Korchina V."/>
            <person name="Kovar C."/>
            <person name="Mata R."/>
            <person name="Mathew T."/>
            <person name="Ngo R."/>
            <person name="Nguyen L."/>
            <person name="Nguyen N."/>
            <person name="Okwuonu G."/>
            <person name="Ongeri F."/>
            <person name="Pham C."/>
            <person name="Simmons D."/>
            <person name="Wilczek-Boney K."/>
            <person name="Hale W."/>
            <person name="Jakkamsetti A."/>
            <person name="Pham P."/>
            <person name="Ruth R."/>
            <person name="San Lucas F."/>
            <person name="Warren J."/>
            <person name="Zhang J."/>
            <person name="Zhao Z."/>
            <person name="Zhou C."/>
            <person name="Zhu D."/>
            <person name="Lee S."/>
            <person name="Bess C."/>
            <person name="Blankenburg K."/>
            <person name="Forbes L."/>
            <person name="Fu Q."/>
            <person name="Gubbala S."/>
            <person name="Hirani K."/>
            <person name="Jayaseelan J.C."/>
            <person name="Lara F."/>
            <person name="Munidasa M."/>
            <person name="Palculict T."/>
            <person name="Patil S."/>
            <person name="Pu L.-L."/>
            <person name="Saada N."/>
            <person name="Tang L."/>
            <person name="Weissenberger G."/>
            <person name="Zhu Y."/>
            <person name="Hemphill L."/>
            <person name="Shang Y."/>
            <person name="Youmans B."/>
            <person name="Ayvaz T."/>
            <person name="Ross M."/>
            <person name="Santibanez J."/>
            <person name="Aqrawi P."/>
            <person name="Gross S."/>
            <person name="Joshi V."/>
            <person name="Fowler G."/>
            <person name="Nazareth L."/>
            <person name="Reid J."/>
            <person name="Worley K."/>
            <person name="Petrosino J."/>
            <person name="Highlander S."/>
            <person name="Gibbs R."/>
        </authorList>
    </citation>
    <scope>NUCLEOTIDE SEQUENCE [LARGE SCALE GENOMIC DNA]</scope>
    <source>
        <strain evidence="2 3">ATCC 25976</strain>
    </source>
</reference>
<gene>
    <name evidence="2" type="ORF">HMPREF0027_0472</name>
</gene>
<comment type="caution">
    <text evidence="2">The sequence shown here is derived from an EMBL/GenBank/DDBJ whole genome shotgun (WGS) entry which is preliminary data.</text>
</comment>
<proteinExistence type="predicted"/>